<dbReference type="Pfam" id="PF13378">
    <property type="entry name" value="MR_MLE_C"/>
    <property type="match status" value="1"/>
</dbReference>
<name>M4RQI3_9ALTE</name>
<dbReference type="SUPFAM" id="SSF54826">
    <property type="entry name" value="Enolase N-terminal domain-like"/>
    <property type="match status" value="1"/>
</dbReference>
<protein>
    <recommendedName>
        <fullName evidence="4">Mandelate racemase/muconate lactonizing enzyme C-terminal domain-containing protein</fullName>
    </recommendedName>
</protein>
<dbReference type="Gene3D" id="3.20.20.120">
    <property type="entry name" value="Enolase-like C-terminal domain"/>
    <property type="match status" value="1"/>
</dbReference>
<dbReference type="RefSeq" id="WP_015430750.1">
    <property type="nucleotide sequence ID" value="NC_020514.1"/>
</dbReference>
<comment type="cofactor">
    <cofactor evidence="1">
        <name>Mg(2+)</name>
        <dbReference type="ChEBI" id="CHEBI:18420"/>
    </cofactor>
</comment>
<dbReference type="GO" id="GO:0016836">
    <property type="term" value="F:hydro-lyase activity"/>
    <property type="evidence" value="ECO:0007669"/>
    <property type="project" value="TreeGrafter"/>
</dbReference>
<dbReference type="InterPro" id="IPR013341">
    <property type="entry name" value="Mandelate_racemase_N_dom"/>
</dbReference>
<dbReference type="HOGENOM" id="CLU_030273_3_1_6"/>
<dbReference type="InterPro" id="IPR046945">
    <property type="entry name" value="RHMD-like"/>
</dbReference>
<dbReference type="OrthoDB" id="9796450at2"/>
<organism evidence="5 6">
    <name type="scientific">Paraglaciecola psychrophila 170</name>
    <dbReference type="NCBI Taxonomy" id="1129794"/>
    <lineage>
        <taxon>Bacteria</taxon>
        <taxon>Pseudomonadati</taxon>
        <taxon>Pseudomonadota</taxon>
        <taxon>Gammaproteobacteria</taxon>
        <taxon>Alteromonadales</taxon>
        <taxon>Alteromonadaceae</taxon>
        <taxon>Paraglaciecola</taxon>
    </lineage>
</organism>
<dbReference type="InterPro" id="IPR036849">
    <property type="entry name" value="Enolase-like_C_sf"/>
</dbReference>
<proteinExistence type="predicted"/>
<dbReference type="GO" id="GO:0000287">
    <property type="term" value="F:magnesium ion binding"/>
    <property type="evidence" value="ECO:0007669"/>
    <property type="project" value="TreeGrafter"/>
</dbReference>
<keyword evidence="3" id="KW-0460">Magnesium</keyword>
<keyword evidence="2" id="KW-0479">Metal-binding</keyword>
<evidence type="ECO:0000313" key="6">
    <source>
        <dbReference type="Proteomes" id="UP000011864"/>
    </source>
</evidence>
<dbReference type="PANTHER" id="PTHR13794:SF58">
    <property type="entry name" value="MITOCHONDRIAL ENOLASE SUPERFAMILY MEMBER 1"/>
    <property type="match status" value="1"/>
</dbReference>
<dbReference type="Gene3D" id="3.30.390.10">
    <property type="entry name" value="Enolase-like, N-terminal domain"/>
    <property type="match status" value="1"/>
</dbReference>
<keyword evidence="6" id="KW-1185">Reference proteome</keyword>
<evidence type="ECO:0000256" key="1">
    <source>
        <dbReference type="ARBA" id="ARBA00001946"/>
    </source>
</evidence>
<dbReference type="InterPro" id="IPR013342">
    <property type="entry name" value="Mandelate_racemase_C"/>
</dbReference>
<sequence>MTSTVKQIRIHCFDYPRDRIIGDSQISSSKVWIGALEIFDSEGMSGLGFFQSLTSPLPSASSIKSLVDYMCLPAMIDRTPESLIHQVVRPRGGNIFFLPYHLGQALDQALWDLAAKRSNQPLFKYLGGTKERVKAYGSGVCFHMTDQEVFDFYSSATVHQFSAYKVKVGHPDLSRDINRLKIVSETVGKDRLLMIDANEAWSPKECIRRINAFNDAGFPIYWVEDPILRYDTQGLIEIKDALQNSFLNAGEYLDLSGKKGLVTNDAADIINIHGDFSAALKIGWLCAEKGLPISIGNTPMEIGAHIASALPEVEYTEHSMLNWDLIVQKPYQIEEGHIALPDLPGHGLALSKEAINDLQPSISG</sequence>
<reference evidence="5 6" key="1">
    <citation type="journal article" date="2013" name="Genome Announc.">
        <title>Complete Genome Sequence of Glaciecola psychrophila Strain 170T.</title>
        <authorList>
            <person name="Yin J."/>
            <person name="Chen J."/>
            <person name="Liu G."/>
            <person name="Yu Y."/>
            <person name="Song L."/>
            <person name="Wang X."/>
            <person name="Qu X."/>
        </authorList>
    </citation>
    <scope>NUCLEOTIDE SEQUENCE [LARGE SCALE GENOMIC DNA]</scope>
    <source>
        <strain evidence="5 6">170</strain>
    </source>
</reference>
<dbReference type="AlphaFoldDB" id="M4RQI3"/>
<dbReference type="PATRIC" id="fig|1129794.4.peg.2318"/>
<accession>M4RQI3</accession>
<dbReference type="EMBL" id="CP003837">
    <property type="protein sequence ID" value="AGH44449.1"/>
    <property type="molecule type" value="Genomic_DNA"/>
</dbReference>
<dbReference type="GO" id="GO:0016052">
    <property type="term" value="P:carbohydrate catabolic process"/>
    <property type="evidence" value="ECO:0007669"/>
    <property type="project" value="TreeGrafter"/>
</dbReference>
<dbReference type="Pfam" id="PF02746">
    <property type="entry name" value="MR_MLE_N"/>
    <property type="match status" value="1"/>
</dbReference>
<evidence type="ECO:0000313" key="5">
    <source>
        <dbReference type="EMBL" id="AGH44449.1"/>
    </source>
</evidence>
<dbReference type="eggNOG" id="COG4948">
    <property type="taxonomic scope" value="Bacteria"/>
</dbReference>
<dbReference type="InterPro" id="IPR029065">
    <property type="entry name" value="Enolase_C-like"/>
</dbReference>
<dbReference type="PANTHER" id="PTHR13794">
    <property type="entry name" value="ENOLASE SUPERFAMILY, MANDELATE RACEMASE"/>
    <property type="match status" value="1"/>
</dbReference>
<dbReference type="SUPFAM" id="SSF51604">
    <property type="entry name" value="Enolase C-terminal domain-like"/>
    <property type="match status" value="1"/>
</dbReference>
<evidence type="ECO:0000256" key="2">
    <source>
        <dbReference type="ARBA" id="ARBA00022723"/>
    </source>
</evidence>
<dbReference type="STRING" id="1129794.C427_2340"/>
<dbReference type="InterPro" id="IPR029017">
    <property type="entry name" value="Enolase-like_N"/>
</dbReference>
<dbReference type="SMART" id="SM00922">
    <property type="entry name" value="MR_MLE"/>
    <property type="match status" value="1"/>
</dbReference>
<gene>
    <name evidence="5" type="ORF">C427_2340</name>
</gene>
<evidence type="ECO:0000256" key="3">
    <source>
        <dbReference type="ARBA" id="ARBA00022842"/>
    </source>
</evidence>
<feature type="domain" description="Mandelate racemase/muconate lactonizing enzyme C-terminal" evidence="4">
    <location>
        <begin position="146"/>
        <end position="245"/>
    </location>
</feature>
<evidence type="ECO:0000259" key="4">
    <source>
        <dbReference type="SMART" id="SM00922"/>
    </source>
</evidence>
<dbReference type="KEGG" id="gps:C427_2340"/>
<dbReference type="Proteomes" id="UP000011864">
    <property type="component" value="Chromosome"/>
</dbReference>